<dbReference type="GO" id="GO:0004386">
    <property type="term" value="F:helicase activity"/>
    <property type="evidence" value="ECO:0007669"/>
    <property type="project" value="UniProtKB-KW"/>
</dbReference>
<reference evidence="2" key="1">
    <citation type="submission" date="2015-08" db="EMBL/GenBank/DDBJ databases">
        <authorList>
            <person name="Babu N.S."/>
            <person name="Beckwith C.J."/>
            <person name="Beseler K.G."/>
            <person name="Brison A."/>
            <person name="Carone J.V."/>
            <person name="Caskin T.P."/>
            <person name="Diamond M."/>
            <person name="Durham M.E."/>
            <person name="Foxe J.M."/>
            <person name="Go M."/>
            <person name="Henderson B.A."/>
            <person name="Jones I.B."/>
            <person name="McGettigan J.A."/>
            <person name="Micheletti S.J."/>
            <person name="Nasrallah M.E."/>
            <person name="Ortiz D."/>
            <person name="Piller C.R."/>
            <person name="Privatt S.R."/>
            <person name="Schneider S.L."/>
            <person name="Sharp S."/>
            <person name="Smith T.C."/>
            <person name="Stanton J.D."/>
            <person name="Ullery H.E."/>
            <person name="Wilson R.J."/>
            <person name="Serrano M.G."/>
            <person name="Buck G."/>
            <person name="Lee V."/>
            <person name="Wang Y."/>
            <person name="Carvalho R."/>
            <person name="Voegtly L."/>
            <person name="Shi R."/>
            <person name="Duckworth R."/>
            <person name="Johnson A."/>
            <person name="Loviza R."/>
            <person name="Walstead R."/>
            <person name="Shah Z."/>
            <person name="Kiflezghi M."/>
            <person name="Wade K."/>
            <person name="Ball S.L."/>
            <person name="Bradley K.W."/>
            <person name="Asai D.J."/>
            <person name="Bowman C.A."/>
            <person name="Russell D.A."/>
            <person name="Pope W.H."/>
            <person name="Jacobs-Sera D."/>
            <person name="Hendrix R.W."/>
            <person name="Hatfull G.F."/>
        </authorList>
    </citation>
    <scope>NUCLEOTIDE SEQUENCE</scope>
</reference>
<protein>
    <submittedName>
        <fullName evidence="2">Nucleic acid binding, OB-fold, tRNA/helicase-type</fullName>
    </submittedName>
</protein>
<dbReference type="EMBL" id="CZKA01000014">
    <property type="protein sequence ID" value="CUR54779.1"/>
    <property type="molecule type" value="Genomic_DNA"/>
</dbReference>
<keyword evidence="2" id="KW-0347">Helicase</keyword>
<keyword evidence="2" id="KW-0067">ATP-binding</keyword>
<accession>A0A2P2BYE9</accession>
<organism evidence="2">
    <name type="scientific">metagenome</name>
    <dbReference type="NCBI Taxonomy" id="256318"/>
    <lineage>
        <taxon>unclassified sequences</taxon>
        <taxon>metagenomes</taxon>
    </lineage>
</organism>
<keyword evidence="2" id="KW-0378">Hydrolase</keyword>
<dbReference type="InterPro" id="IPR012340">
    <property type="entry name" value="NA-bd_OB-fold"/>
</dbReference>
<sequence length="122" mass="13712">MAEDNRSKLRKSISKWANTSHQDARDMRETYRDDSCVSIAEAPDRERVRLRGTLRTVTLSPRGGAPALEAELFDGTGVITVIWLGRRRIGGISPGSSVQIEGRIGVHDKSRVMYNPRYELRS</sequence>
<dbReference type="Gene3D" id="2.40.50.140">
    <property type="entry name" value="Nucleic acid-binding proteins"/>
    <property type="match status" value="1"/>
</dbReference>
<dbReference type="AlphaFoldDB" id="A0A2P2BYE9"/>
<proteinExistence type="predicted"/>
<feature type="region of interest" description="Disordered" evidence="1">
    <location>
        <begin position="1"/>
        <end position="30"/>
    </location>
</feature>
<name>A0A2P2BYE9_9ZZZZ</name>
<dbReference type="CDD" id="cd04488">
    <property type="entry name" value="RecG_wedge_OBF"/>
    <property type="match status" value="1"/>
</dbReference>
<evidence type="ECO:0000256" key="1">
    <source>
        <dbReference type="SAM" id="MobiDB-lite"/>
    </source>
</evidence>
<gene>
    <name evidence="2" type="ORF">NOCA2210129</name>
</gene>
<keyword evidence="2" id="KW-0547">Nucleotide-binding</keyword>
<evidence type="ECO:0000313" key="2">
    <source>
        <dbReference type="EMBL" id="CUR54779.1"/>
    </source>
</evidence>